<protein>
    <submittedName>
        <fullName evidence="2">Uncharacterized protein</fullName>
    </submittedName>
</protein>
<comment type="caution">
    <text evidence="2">The sequence shown here is derived from an EMBL/GenBank/DDBJ whole genome shotgun (WGS) entry which is preliminary data.</text>
</comment>
<reference evidence="2 3" key="1">
    <citation type="journal article" date="2021" name="Commun. Biol.">
        <title>The genome of Shorea leprosula (Dipterocarpaceae) highlights the ecological relevance of drought in aseasonal tropical rainforests.</title>
        <authorList>
            <person name="Ng K.K.S."/>
            <person name="Kobayashi M.J."/>
            <person name="Fawcett J.A."/>
            <person name="Hatakeyama M."/>
            <person name="Paape T."/>
            <person name="Ng C.H."/>
            <person name="Ang C.C."/>
            <person name="Tnah L.H."/>
            <person name="Lee C.T."/>
            <person name="Nishiyama T."/>
            <person name="Sese J."/>
            <person name="O'Brien M.J."/>
            <person name="Copetti D."/>
            <person name="Mohd Noor M.I."/>
            <person name="Ong R.C."/>
            <person name="Putra M."/>
            <person name="Sireger I.Z."/>
            <person name="Indrioko S."/>
            <person name="Kosugi Y."/>
            <person name="Izuno A."/>
            <person name="Isagi Y."/>
            <person name="Lee S.L."/>
            <person name="Shimizu K.K."/>
        </authorList>
    </citation>
    <scope>NUCLEOTIDE SEQUENCE [LARGE SCALE GENOMIC DNA]</scope>
    <source>
        <strain evidence="2">214</strain>
    </source>
</reference>
<keyword evidence="1" id="KW-1133">Transmembrane helix</keyword>
<proteinExistence type="predicted"/>
<dbReference type="EMBL" id="BPVZ01000090">
    <property type="protein sequence ID" value="GKV31093.1"/>
    <property type="molecule type" value="Genomic_DNA"/>
</dbReference>
<keyword evidence="1" id="KW-0472">Membrane</keyword>
<organism evidence="2 3">
    <name type="scientific">Rubroshorea leprosula</name>
    <dbReference type="NCBI Taxonomy" id="152421"/>
    <lineage>
        <taxon>Eukaryota</taxon>
        <taxon>Viridiplantae</taxon>
        <taxon>Streptophyta</taxon>
        <taxon>Embryophyta</taxon>
        <taxon>Tracheophyta</taxon>
        <taxon>Spermatophyta</taxon>
        <taxon>Magnoliopsida</taxon>
        <taxon>eudicotyledons</taxon>
        <taxon>Gunneridae</taxon>
        <taxon>Pentapetalae</taxon>
        <taxon>rosids</taxon>
        <taxon>malvids</taxon>
        <taxon>Malvales</taxon>
        <taxon>Dipterocarpaceae</taxon>
        <taxon>Rubroshorea</taxon>
    </lineage>
</organism>
<evidence type="ECO:0000313" key="2">
    <source>
        <dbReference type="EMBL" id="GKV31093.1"/>
    </source>
</evidence>
<evidence type="ECO:0000313" key="3">
    <source>
        <dbReference type="Proteomes" id="UP001054252"/>
    </source>
</evidence>
<name>A0AAV5L1I6_9ROSI</name>
<feature type="transmembrane region" description="Helical" evidence="1">
    <location>
        <begin position="73"/>
        <end position="91"/>
    </location>
</feature>
<dbReference type="AlphaFoldDB" id="A0AAV5L1I6"/>
<keyword evidence="3" id="KW-1185">Reference proteome</keyword>
<evidence type="ECO:0000256" key="1">
    <source>
        <dbReference type="SAM" id="Phobius"/>
    </source>
</evidence>
<accession>A0AAV5L1I6</accession>
<dbReference type="Proteomes" id="UP001054252">
    <property type="component" value="Unassembled WGS sequence"/>
</dbReference>
<gene>
    <name evidence="2" type="ORF">SLEP1_g39830</name>
</gene>
<keyword evidence="1" id="KW-0812">Transmembrane</keyword>
<sequence length="108" mass="12213">MVEVMAPWIARITPEEAAVMAFKETEIVNLLLLHYLSWETPRSGFENWVFLKLRSGFFSNMHKEKRTNIHRSCAVGACLGVVAVVAAMRVAPAHFWVRARQIEEGAEG</sequence>